<feature type="transmembrane region" description="Helical" evidence="2">
    <location>
        <begin position="239"/>
        <end position="262"/>
    </location>
</feature>
<evidence type="ECO:0000313" key="5">
    <source>
        <dbReference type="Proteomes" id="UP000283479"/>
    </source>
</evidence>
<feature type="domain" description="EamA" evidence="3">
    <location>
        <begin position="156"/>
        <end position="285"/>
    </location>
</feature>
<evidence type="ECO:0000313" key="4">
    <source>
        <dbReference type="EMBL" id="RVW05327.1"/>
    </source>
</evidence>
<dbReference type="InterPro" id="IPR037185">
    <property type="entry name" value="EmrE-like"/>
</dbReference>
<feature type="transmembrane region" description="Helical" evidence="2">
    <location>
        <begin position="213"/>
        <end position="233"/>
    </location>
</feature>
<keyword evidence="5" id="KW-1185">Reference proteome</keyword>
<keyword evidence="2" id="KW-0472">Membrane</keyword>
<feature type="transmembrane region" description="Helical" evidence="2">
    <location>
        <begin position="154"/>
        <end position="176"/>
    </location>
</feature>
<accession>A0A3S3E410</accession>
<keyword evidence="2" id="KW-0812">Transmembrane</keyword>
<evidence type="ECO:0000256" key="2">
    <source>
        <dbReference type="SAM" id="Phobius"/>
    </source>
</evidence>
<feature type="transmembrane region" description="Helical" evidence="2">
    <location>
        <begin position="89"/>
        <end position="109"/>
    </location>
</feature>
<keyword evidence="2" id="KW-1133">Transmembrane helix</keyword>
<reference evidence="4 5" key="1">
    <citation type="submission" date="2018-11" db="EMBL/GenBank/DDBJ databases">
        <title>Rhodococcus spongicola sp. nov. and Rhodococcus xishaensis sp. nov. from marine sponges.</title>
        <authorList>
            <person name="Li L."/>
            <person name="Lin H.W."/>
        </authorList>
    </citation>
    <scope>NUCLEOTIDE SEQUENCE [LARGE SCALE GENOMIC DNA]</scope>
    <source>
        <strain evidence="4 5">LHW51113</strain>
    </source>
</reference>
<dbReference type="Proteomes" id="UP000283479">
    <property type="component" value="Unassembled WGS sequence"/>
</dbReference>
<protein>
    <submittedName>
        <fullName evidence="4">DMT family transporter</fullName>
    </submittedName>
</protein>
<dbReference type="OrthoDB" id="68076at2"/>
<organism evidence="4 5">
    <name type="scientific">Rhodococcus xishaensis</name>
    <dbReference type="NCBI Taxonomy" id="2487364"/>
    <lineage>
        <taxon>Bacteria</taxon>
        <taxon>Bacillati</taxon>
        <taxon>Actinomycetota</taxon>
        <taxon>Actinomycetes</taxon>
        <taxon>Mycobacteriales</taxon>
        <taxon>Nocardiaceae</taxon>
        <taxon>Rhodococcus</taxon>
    </lineage>
</organism>
<comment type="similarity">
    <text evidence="1">Belongs to the EamA transporter family.</text>
</comment>
<feature type="domain" description="EamA" evidence="3">
    <location>
        <begin position="3"/>
        <end position="132"/>
    </location>
</feature>
<feature type="transmembrane region" description="Helical" evidence="2">
    <location>
        <begin position="115"/>
        <end position="133"/>
    </location>
</feature>
<proteinExistence type="inferred from homology"/>
<feature type="transmembrane region" description="Helical" evidence="2">
    <location>
        <begin position="274"/>
        <end position="291"/>
    </location>
</feature>
<evidence type="ECO:0000256" key="1">
    <source>
        <dbReference type="ARBA" id="ARBA00007362"/>
    </source>
</evidence>
<feature type="transmembrane region" description="Helical" evidence="2">
    <location>
        <begin position="61"/>
        <end position="82"/>
    </location>
</feature>
<comment type="caution">
    <text evidence="4">The sequence shown here is derived from an EMBL/GenBank/DDBJ whole genome shotgun (WGS) entry which is preliminary data.</text>
</comment>
<name>A0A3S3E410_9NOCA</name>
<dbReference type="GO" id="GO:0016020">
    <property type="term" value="C:membrane"/>
    <property type="evidence" value="ECO:0007669"/>
    <property type="project" value="InterPro"/>
</dbReference>
<feature type="transmembrane region" description="Helical" evidence="2">
    <location>
        <begin position="182"/>
        <end position="201"/>
    </location>
</feature>
<dbReference type="SUPFAM" id="SSF103481">
    <property type="entry name" value="Multidrug resistance efflux transporter EmrE"/>
    <property type="match status" value="2"/>
</dbReference>
<dbReference type="RefSeq" id="WP_127950843.1">
    <property type="nucleotide sequence ID" value="NZ_RKLO01000001.1"/>
</dbReference>
<dbReference type="EMBL" id="RKLO01000001">
    <property type="protein sequence ID" value="RVW05327.1"/>
    <property type="molecule type" value="Genomic_DNA"/>
</dbReference>
<dbReference type="Pfam" id="PF00892">
    <property type="entry name" value="EamA"/>
    <property type="match status" value="2"/>
</dbReference>
<evidence type="ECO:0000259" key="3">
    <source>
        <dbReference type="Pfam" id="PF00892"/>
    </source>
</evidence>
<dbReference type="AlphaFoldDB" id="A0A3S3E410"/>
<sequence>MTTVLLALASAIGFGVSDFVGGVASRRVTALRVVIVSYPLSVLLVLAFAPFVGGEISGESLLWGAASGVGAGLAVWWFYLALASGPMAVISPLTAVLVAGLPVTVGIMLGERPGAVAYFGIVAALAAVVLVSRESTDGGAGPVIGGRQMRFSRTVAWLTFGSGVTFAFSFIALGQIPAGTGLWPLAAARGAATAVVWLVALCTWQFRPPRGEILHLSVFVAVLDVTANAAFMFALQGGLLSLVSVIGSLYPAATVLLAMVMLGERVSRIQVTGMLLALASVAMIAVAATFAV</sequence>
<dbReference type="InterPro" id="IPR000620">
    <property type="entry name" value="EamA_dom"/>
</dbReference>
<feature type="transmembrane region" description="Helical" evidence="2">
    <location>
        <begin position="6"/>
        <end position="24"/>
    </location>
</feature>
<feature type="transmembrane region" description="Helical" evidence="2">
    <location>
        <begin position="31"/>
        <end position="49"/>
    </location>
</feature>
<gene>
    <name evidence="4" type="ORF">EGT50_01555</name>
</gene>